<accession>A0ABW0KKI0</accession>
<dbReference type="CDD" id="cd00060">
    <property type="entry name" value="FHA"/>
    <property type="match status" value="1"/>
</dbReference>
<dbReference type="InterPro" id="IPR000253">
    <property type="entry name" value="FHA_dom"/>
</dbReference>
<evidence type="ECO:0000313" key="4">
    <source>
        <dbReference type="Proteomes" id="UP001596052"/>
    </source>
</evidence>
<evidence type="ECO:0000256" key="1">
    <source>
        <dbReference type="SAM" id="Phobius"/>
    </source>
</evidence>
<dbReference type="Gene3D" id="2.60.200.20">
    <property type="match status" value="1"/>
</dbReference>
<protein>
    <submittedName>
        <fullName evidence="3">FHA domain-containing protein</fullName>
    </submittedName>
</protein>
<proteinExistence type="predicted"/>
<comment type="caution">
    <text evidence="3">The sequence shown here is derived from an EMBL/GenBank/DDBJ whole genome shotgun (WGS) entry which is preliminary data.</text>
</comment>
<dbReference type="EMBL" id="JBHSMQ010000001">
    <property type="protein sequence ID" value="MFC5453799.1"/>
    <property type="molecule type" value="Genomic_DNA"/>
</dbReference>
<evidence type="ECO:0000313" key="3">
    <source>
        <dbReference type="EMBL" id="MFC5453799.1"/>
    </source>
</evidence>
<evidence type="ECO:0000259" key="2">
    <source>
        <dbReference type="PROSITE" id="PS50006"/>
    </source>
</evidence>
<dbReference type="Pfam" id="PF00498">
    <property type="entry name" value="FHA"/>
    <property type="match status" value="1"/>
</dbReference>
<keyword evidence="4" id="KW-1185">Reference proteome</keyword>
<reference evidence="4" key="1">
    <citation type="journal article" date="2019" name="Int. J. Syst. Evol. Microbiol.">
        <title>The Global Catalogue of Microorganisms (GCM) 10K type strain sequencing project: providing services to taxonomists for standard genome sequencing and annotation.</title>
        <authorList>
            <consortium name="The Broad Institute Genomics Platform"/>
            <consortium name="The Broad Institute Genome Sequencing Center for Infectious Disease"/>
            <person name="Wu L."/>
            <person name="Ma J."/>
        </authorList>
    </citation>
    <scope>NUCLEOTIDE SEQUENCE [LARGE SCALE GENOMIC DNA]</scope>
    <source>
        <strain evidence="4">CGMCC 4.1469</strain>
    </source>
</reference>
<feature type="domain" description="FHA" evidence="2">
    <location>
        <begin position="23"/>
        <end position="72"/>
    </location>
</feature>
<dbReference type="Proteomes" id="UP001596052">
    <property type="component" value="Unassembled WGS sequence"/>
</dbReference>
<name>A0ABW0KKI0_9BACT</name>
<feature type="transmembrane region" description="Helical" evidence="1">
    <location>
        <begin position="138"/>
        <end position="159"/>
    </location>
</feature>
<keyword evidence="1" id="KW-0472">Membrane</keyword>
<dbReference type="PROSITE" id="PS50006">
    <property type="entry name" value="FHA_DOMAIN"/>
    <property type="match status" value="1"/>
</dbReference>
<dbReference type="SMART" id="SM00240">
    <property type="entry name" value="FHA"/>
    <property type="match status" value="1"/>
</dbReference>
<keyword evidence="1" id="KW-1133">Transmembrane helix</keyword>
<sequence length="164" mass="16939">MPRIQFTTPDGATGTLELDAERMSVGRADDNQLIIADDSVSSHHGEFSFDGSSWTLTDLGSTNGTKIGGSRVENASLTPGAAFQLGHVNCVFVGDGEEAYSAQTTTATTPSTGYGSMPYNGRMRAGFGPKVKQKNPGAALTILLGVAGILACAAAIYFAKQMGA</sequence>
<dbReference type="RefSeq" id="WP_377163228.1">
    <property type="nucleotide sequence ID" value="NZ_JBHSMQ010000001.1"/>
</dbReference>
<dbReference type="InterPro" id="IPR050923">
    <property type="entry name" value="Cell_Proc_Reg/RNA_Proc"/>
</dbReference>
<gene>
    <name evidence="3" type="ORF">ACFQDI_02925</name>
</gene>
<keyword evidence="1" id="KW-0812">Transmembrane</keyword>
<dbReference type="PANTHER" id="PTHR23308">
    <property type="entry name" value="NUCLEAR INHIBITOR OF PROTEIN PHOSPHATASE-1"/>
    <property type="match status" value="1"/>
</dbReference>
<dbReference type="InterPro" id="IPR008984">
    <property type="entry name" value="SMAD_FHA_dom_sf"/>
</dbReference>
<dbReference type="SUPFAM" id="SSF49879">
    <property type="entry name" value="SMAD/FHA domain"/>
    <property type="match status" value="1"/>
</dbReference>
<organism evidence="3 4">
    <name type="scientific">Prosthecobacter fluviatilis</name>
    <dbReference type="NCBI Taxonomy" id="445931"/>
    <lineage>
        <taxon>Bacteria</taxon>
        <taxon>Pseudomonadati</taxon>
        <taxon>Verrucomicrobiota</taxon>
        <taxon>Verrucomicrobiia</taxon>
        <taxon>Verrucomicrobiales</taxon>
        <taxon>Verrucomicrobiaceae</taxon>
        <taxon>Prosthecobacter</taxon>
    </lineage>
</organism>